<keyword evidence="2" id="KW-1185">Reference proteome</keyword>
<accession>A0A2D1A2I7</accession>
<proteinExistence type="predicted"/>
<evidence type="ECO:0000313" key="2">
    <source>
        <dbReference type="Proteomes" id="UP000231419"/>
    </source>
</evidence>
<gene>
    <name evidence="1" type="ORF">SEA_TRINA_243</name>
</gene>
<dbReference type="EMBL" id="MF668286">
    <property type="protein sequence ID" value="ASZ75022.1"/>
    <property type="molecule type" value="Genomic_DNA"/>
</dbReference>
<protein>
    <submittedName>
        <fullName evidence="1">Uncharacterized protein</fullName>
    </submittedName>
</protein>
<sequence length="96" mass="11432">MLPFKLGEIVMRCLSCNEVFTENGTQFCSDRHRKRYLHDHALCKTPHKKSWWVEEDAQEFIDTHEDLYKVNLHPYMCSCLMWHIGHSIKEELAHSA</sequence>
<organism evidence="1 2">
    <name type="scientific">Rhodococcus phage Trina</name>
    <dbReference type="NCBI Taxonomy" id="2027905"/>
    <lineage>
        <taxon>Viruses</taxon>
        <taxon>Duplodnaviria</taxon>
        <taxon>Heunggongvirae</taxon>
        <taxon>Uroviricota</taxon>
        <taxon>Caudoviricetes</taxon>
        <taxon>Trinavirus</taxon>
        <taxon>Trinavirus trina</taxon>
    </lineage>
</organism>
<name>A0A2D1A2I7_9CAUD</name>
<reference evidence="2" key="1">
    <citation type="submission" date="2017-08" db="EMBL/GenBank/DDBJ databases">
        <authorList>
            <person name="de Groot N.N."/>
        </authorList>
    </citation>
    <scope>NUCLEOTIDE SEQUENCE [LARGE SCALE GENOMIC DNA]</scope>
</reference>
<dbReference type="Proteomes" id="UP000231419">
    <property type="component" value="Segment"/>
</dbReference>
<evidence type="ECO:0000313" key="1">
    <source>
        <dbReference type="EMBL" id="ASZ75022.1"/>
    </source>
</evidence>